<evidence type="ECO:0000313" key="2">
    <source>
        <dbReference type="Proteomes" id="UP000033636"/>
    </source>
</evidence>
<comment type="caution">
    <text evidence="1">The sequence shown here is derived from an EMBL/GenBank/DDBJ whole genome shotgun (WGS) entry which is preliminary data.</text>
</comment>
<reference evidence="1" key="1">
    <citation type="submission" date="2024-07" db="EMBL/GenBank/DDBJ databases">
        <title>Metagenome and Metagenome-Assembled Genomes of Archaea from a hot spring from the geothermal field of Los Azufres, Mexico.</title>
        <authorList>
            <person name="Marin-Paredes R."/>
            <person name="Martinez-Romero E."/>
            <person name="Servin-Garciduenas L.E."/>
        </authorList>
    </citation>
    <scope>NUCLEOTIDE SEQUENCE</scope>
</reference>
<protein>
    <submittedName>
        <fullName evidence="1">Fumarate hydratase</fullName>
    </submittedName>
</protein>
<accession>A0ACC6UXZ0</accession>
<organism evidence="1 2">
    <name type="scientific">Thermoproteus sp. AZ2</name>
    <dbReference type="NCBI Taxonomy" id="1609232"/>
    <lineage>
        <taxon>Archaea</taxon>
        <taxon>Thermoproteota</taxon>
        <taxon>Thermoprotei</taxon>
        <taxon>Thermoproteales</taxon>
        <taxon>Thermoproteaceae</taxon>
        <taxon>Thermoproteus</taxon>
    </lineage>
</organism>
<evidence type="ECO:0000313" key="1">
    <source>
        <dbReference type="EMBL" id="MFB6489668.1"/>
    </source>
</evidence>
<sequence length="289" mass="30742">MLEEAVLKAAKEAVVRASISPALDVAEALRRARAEESSEAAKVQLDAVLKNIDLAVANRAAVCQDTGVPTFFVRLGDGFPIRSKVFDILTRAVREVTKELPLRPNTTDPFAERNPGDNTGVGVPVFDVELFDGDYLQFTYVPKGGGSELPGKAMVLPPGVAMRELPRIVLESVVDAGPMPCPPVIVGIGIGPTLDAAAKLAKKAATLRPIGSRNSNPEVAKIEEALLRAINKLGLGAHGVGGSVTALDVHIEYAYRHPATFALAIVFSCWATRRATATVWPDGRYEVKA</sequence>
<gene>
    <name evidence="1" type="ORF">TU35_000215</name>
</gene>
<dbReference type="EMBL" id="JZWT02000001">
    <property type="protein sequence ID" value="MFB6489668.1"/>
    <property type="molecule type" value="Genomic_DNA"/>
</dbReference>
<proteinExistence type="predicted"/>
<dbReference type="Proteomes" id="UP000033636">
    <property type="component" value="Unassembled WGS sequence"/>
</dbReference>
<name>A0ACC6UXZ0_9CREN</name>